<evidence type="ECO:0000256" key="1">
    <source>
        <dbReference type="SAM" id="MobiDB-lite"/>
    </source>
</evidence>
<gene>
    <name evidence="2" type="ORF">A2784_05000</name>
</gene>
<dbReference type="STRING" id="1797589.A2784_05000"/>
<sequence>MKKLIIGGVVLGLIVGGGYKLVKSITVAKPGEAIADLGREHVPVGTSVEYNSNPPTSGPHYSQWTKRGVYEKEIEDGYLIHSLEHGYIVISYNCEQNSKSEIRNPKQIQNSKLQIINVRLAYAHGEGEDIPEGEPHSATSSGQVQETEECQQLKVTLKNFYERYKNKRLIVVSRPGLDVRVALTAWNRILKLGSWDESQVEAFVRAFENQGPEKTME</sequence>
<evidence type="ECO:0000313" key="2">
    <source>
        <dbReference type="EMBL" id="OGY18040.1"/>
    </source>
</evidence>
<dbReference type="AlphaFoldDB" id="A0A1G1VRP9"/>
<organism evidence="2 3">
    <name type="scientific">Candidatus Chisholmbacteria bacterium RIFCSPHIGHO2_01_FULL_48_12</name>
    <dbReference type="NCBI Taxonomy" id="1797589"/>
    <lineage>
        <taxon>Bacteria</taxon>
        <taxon>Candidatus Chisholmiibacteriota</taxon>
    </lineage>
</organism>
<evidence type="ECO:0000313" key="3">
    <source>
        <dbReference type="Proteomes" id="UP000177324"/>
    </source>
</evidence>
<dbReference type="Proteomes" id="UP000177324">
    <property type="component" value="Unassembled WGS sequence"/>
</dbReference>
<dbReference type="InterPro" id="IPR021454">
    <property type="entry name" value="DUF3105"/>
</dbReference>
<protein>
    <recommendedName>
        <fullName evidence="4">DUF3105 domain-containing protein</fullName>
    </recommendedName>
</protein>
<reference evidence="2 3" key="1">
    <citation type="journal article" date="2016" name="Nat. Commun.">
        <title>Thousands of microbial genomes shed light on interconnected biogeochemical processes in an aquifer system.</title>
        <authorList>
            <person name="Anantharaman K."/>
            <person name="Brown C.T."/>
            <person name="Hug L.A."/>
            <person name="Sharon I."/>
            <person name="Castelle C.J."/>
            <person name="Probst A.J."/>
            <person name="Thomas B.C."/>
            <person name="Singh A."/>
            <person name="Wilkins M.J."/>
            <person name="Karaoz U."/>
            <person name="Brodie E.L."/>
            <person name="Williams K.H."/>
            <person name="Hubbard S.S."/>
            <person name="Banfield J.F."/>
        </authorList>
    </citation>
    <scope>NUCLEOTIDE SEQUENCE [LARGE SCALE GENOMIC DNA]</scope>
</reference>
<comment type="caution">
    <text evidence="2">The sequence shown here is derived from an EMBL/GenBank/DDBJ whole genome shotgun (WGS) entry which is preliminary data.</text>
</comment>
<feature type="region of interest" description="Disordered" evidence="1">
    <location>
        <begin position="127"/>
        <end position="146"/>
    </location>
</feature>
<dbReference type="EMBL" id="MHCH01000010">
    <property type="protein sequence ID" value="OGY18040.1"/>
    <property type="molecule type" value="Genomic_DNA"/>
</dbReference>
<name>A0A1G1VRP9_9BACT</name>
<dbReference type="Pfam" id="PF11303">
    <property type="entry name" value="DUF3105"/>
    <property type="match status" value="2"/>
</dbReference>
<proteinExistence type="predicted"/>
<accession>A0A1G1VRP9</accession>
<evidence type="ECO:0008006" key="4">
    <source>
        <dbReference type="Google" id="ProtNLM"/>
    </source>
</evidence>